<evidence type="ECO:0000313" key="2">
    <source>
        <dbReference type="Proteomes" id="UP000194546"/>
    </source>
</evidence>
<evidence type="ECO:0000313" key="1">
    <source>
        <dbReference type="EMBL" id="OTP65873.1"/>
    </source>
</evidence>
<accession>A0A242M3W6</accession>
<organism evidence="1 2">
    <name type="scientific">Caballeronia sordidicola</name>
    <name type="common">Burkholderia sordidicola</name>
    <dbReference type="NCBI Taxonomy" id="196367"/>
    <lineage>
        <taxon>Bacteria</taxon>
        <taxon>Pseudomonadati</taxon>
        <taxon>Pseudomonadota</taxon>
        <taxon>Betaproteobacteria</taxon>
        <taxon>Burkholderiales</taxon>
        <taxon>Burkholderiaceae</taxon>
        <taxon>Caballeronia</taxon>
    </lineage>
</organism>
<protein>
    <submittedName>
        <fullName evidence="1">Uncharacterized protein</fullName>
    </submittedName>
</protein>
<gene>
    <name evidence="1" type="ORF">PAMC26510_37195</name>
</gene>
<dbReference type="AlphaFoldDB" id="A0A242M3W6"/>
<dbReference type="Proteomes" id="UP000194546">
    <property type="component" value="Unassembled WGS sequence"/>
</dbReference>
<proteinExistence type="predicted"/>
<sequence>MFPFSMNLSRETYCVTRVGRTRVAGGPEALARRRFDAW</sequence>
<dbReference type="EMBL" id="NBTY01000212">
    <property type="protein sequence ID" value="OTP65873.1"/>
    <property type="molecule type" value="Genomic_DNA"/>
</dbReference>
<name>A0A242M3W6_CABSO</name>
<comment type="caution">
    <text evidence="1">The sequence shown here is derived from an EMBL/GenBank/DDBJ whole genome shotgun (WGS) entry which is preliminary data.</text>
</comment>
<reference evidence="1 2" key="1">
    <citation type="submission" date="2017-03" db="EMBL/GenBank/DDBJ databases">
        <title>Genome analysis of strain PAMC 26510.</title>
        <authorList>
            <person name="Oh H.-M."/>
            <person name="Yang J.-A."/>
        </authorList>
    </citation>
    <scope>NUCLEOTIDE SEQUENCE [LARGE SCALE GENOMIC DNA]</scope>
    <source>
        <strain evidence="1 2">PAMC 26510</strain>
    </source>
</reference>